<dbReference type="AlphaFoldDB" id="A6W8X5"/>
<organism evidence="2 3">
    <name type="scientific">Kineococcus radiotolerans (strain ATCC BAA-149 / DSM 14245 / SRS30216)</name>
    <dbReference type="NCBI Taxonomy" id="266940"/>
    <lineage>
        <taxon>Bacteria</taxon>
        <taxon>Bacillati</taxon>
        <taxon>Actinomycetota</taxon>
        <taxon>Actinomycetes</taxon>
        <taxon>Kineosporiales</taxon>
        <taxon>Kineosporiaceae</taxon>
        <taxon>Kineococcus</taxon>
    </lineage>
</organism>
<dbReference type="EMBL" id="CP000750">
    <property type="protein sequence ID" value="ABS03264.1"/>
    <property type="molecule type" value="Genomic_DNA"/>
</dbReference>
<dbReference type="InterPro" id="IPR010982">
    <property type="entry name" value="Lambda_DNA-bd_dom_sf"/>
</dbReference>
<dbReference type="SUPFAM" id="SSF47413">
    <property type="entry name" value="lambda repressor-like DNA-binding domains"/>
    <property type="match status" value="1"/>
</dbReference>
<dbReference type="RefSeq" id="WP_011981597.1">
    <property type="nucleotide sequence ID" value="NC_009664.2"/>
</dbReference>
<evidence type="ECO:0000259" key="1">
    <source>
        <dbReference type="PROSITE" id="PS50943"/>
    </source>
</evidence>
<dbReference type="CDD" id="cd00093">
    <property type="entry name" value="HTH_XRE"/>
    <property type="match status" value="1"/>
</dbReference>
<reference evidence="3" key="1">
    <citation type="journal article" date="2008" name="PLoS ONE">
        <title>Survival in nuclear waste, extreme resistance, and potential applications gleaned from the genome sequence of Kineococcus radiotolerans SRS30216.</title>
        <authorList>
            <person name="Bagwell C.E."/>
            <person name="Bhat S."/>
            <person name="Hawkins G.M."/>
            <person name="Smith B.W."/>
            <person name="Biswas T."/>
            <person name="Hoover T.R."/>
            <person name="Saunders E."/>
            <person name="Han C.S."/>
            <person name="Tsodikov O.V."/>
            <person name="Shimkets L.J."/>
        </authorList>
    </citation>
    <scope>NUCLEOTIDE SEQUENCE [LARGE SCALE GENOMIC DNA]</scope>
    <source>
        <strain evidence="3">ATCC BAA-149 / DSM 14245 / SRS30216</strain>
    </source>
</reference>
<protein>
    <submittedName>
        <fullName evidence="2">Transcriptional regulator, XRE family</fullName>
    </submittedName>
</protein>
<dbReference type="Pfam" id="PF13560">
    <property type="entry name" value="HTH_31"/>
    <property type="match status" value="1"/>
</dbReference>
<dbReference type="Gene3D" id="1.10.260.40">
    <property type="entry name" value="lambda repressor-like DNA-binding domains"/>
    <property type="match status" value="1"/>
</dbReference>
<proteinExistence type="predicted"/>
<sequence>MARLTNGSTVRALREALGVSGRVCAQRVGISPGYLANIEAAKKQPTPRVVRALADTLGVGIDVITYVIPEHIDPSALEELVPGDAPVG</sequence>
<evidence type="ECO:0000313" key="3">
    <source>
        <dbReference type="Proteomes" id="UP000001116"/>
    </source>
</evidence>
<name>A6W8X5_KINRD</name>
<evidence type="ECO:0000313" key="2">
    <source>
        <dbReference type="EMBL" id="ABS03264.1"/>
    </source>
</evidence>
<dbReference type="PROSITE" id="PS50943">
    <property type="entry name" value="HTH_CROC1"/>
    <property type="match status" value="1"/>
</dbReference>
<dbReference type="Proteomes" id="UP000001116">
    <property type="component" value="Chromosome"/>
</dbReference>
<dbReference type="eggNOG" id="COG1396">
    <property type="taxonomic scope" value="Bacteria"/>
</dbReference>
<dbReference type="SMART" id="SM00530">
    <property type="entry name" value="HTH_XRE"/>
    <property type="match status" value="1"/>
</dbReference>
<dbReference type="GO" id="GO:0003677">
    <property type="term" value="F:DNA binding"/>
    <property type="evidence" value="ECO:0007669"/>
    <property type="project" value="InterPro"/>
</dbReference>
<dbReference type="InterPro" id="IPR001387">
    <property type="entry name" value="Cro/C1-type_HTH"/>
</dbReference>
<dbReference type="HOGENOM" id="CLU_2464925_0_0_11"/>
<feature type="domain" description="HTH cro/C1-type" evidence="1">
    <location>
        <begin position="10"/>
        <end position="64"/>
    </location>
</feature>
<gene>
    <name evidence="2" type="ordered locus">Krad_1778</name>
</gene>
<dbReference type="STRING" id="266940.Krad_1778"/>
<dbReference type="OrthoDB" id="3504495at2"/>
<dbReference type="KEGG" id="kra:Krad_1778"/>
<keyword evidence="3" id="KW-1185">Reference proteome</keyword>
<accession>A6W8X5</accession>